<evidence type="ECO:0000313" key="8">
    <source>
        <dbReference type="Proteomes" id="UP000195569"/>
    </source>
</evidence>
<dbReference type="Pfam" id="PF01810">
    <property type="entry name" value="LysE"/>
    <property type="match status" value="1"/>
</dbReference>
<feature type="transmembrane region" description="Helical" evidence="6">
    <location>
        <begin position="165"/>
        <end position="190"/>
    </location>
</feature>
<dbReference type="AlphaFoldDB" id="A0A1N7RIY4"/>
<dbReference type="EMBL" id="CYGY02000002">
    <property type="protein sequence ID" value="SIT35073.1"/>
    <property type="molecule type" value="Genomic_DNA"/>
</dbReference>
<dbReference type="PANTHER" id="PTHR30086:SF20">
    <property type="entry name" value="ARGININE EXPORTER PROTEIN ARGO-RELATED"/>
    <property type="match status" value="1"/>
</dbReference>
<keyword evidence="5 6" id="KW-0472">Membrane</keyword>
<dbReference type="Proteomes" id="UP000195569">
    <property type="component" value="Unassembled WGS sequence"/>
</dbReference>
<dbReference type="PANTHER" id="PTHR30086">
    <property type="entry name" value="ARGININE EXPORTER PROTEIN ARGO"/>
    <property type="match status" value="1"/>
</dbReference>
<evidence type="ECO:0000256" key="3">
    <source>
        <dbReference type="ARBA" id="ARBA00022692"/>
    </source>
</evidence>
<keyword evidence="4 6" id="KW-1133">Transmembrane helix</keyword>
<feature type="transmembrane region" description="Helical" evidence="6">
    <location>
        <begin position="12"/>
        <end position="31"/>
    </location>
</feature>
<feature type="transmembrane region" description="Helical" evidence="6">
    <location>
        <begin position="51"/>
        <end position="76"/>
    </location>
</feature>
<comment type="subcellular location">
    <subcellularLocation>
        <location evidence="1">Cell membrane</location>
        <topology evidence="1">Multi-pass membrane protein</topology>
    </subcellularLocation>
</comment>
<reference evidence="7" key="1">
    <citation type="submission" date="2016-12" db="EMBL/GenBank/DDBJ databases">
        <authorList>
            <person name="Moulin L."/>
        </authorList>
    </citation>
    <scope>NUCLEOTIDE SEQUENCE [LARGE SCALE GENOMIC DNA]</scope>
    <source>
        <strain evidence="7">STM 7183</strain>
    </source>
</reference>
<evidence type="ECO:0000256" key="2">
    <source>
        <dbReference type="ARBA" id="ARBA00022475"/>
    </source>
</evidence>
<evidence type="ECO:0000313" key="7">
    <source>
        <dbReference type="EMBL" id="SIT35073.1"/>
    </source>
</evidence>
<organism evidence="7 8">
    <name type="scientific">Paraburkholderia piptadeniae</name>
    <dbReference type="NCBI Taxonomy" id="1701573"/>
    <lineage>
        <taxon>Bacteria</taxon>
        <taxon>Pseudomonadati</taxon>
        <taxon>Pseudomonadota</taxon>
        <taxon>Betaproteobacteria</taxon>
        <taxon>Burkholderiales</taxon>
        <taxon>Burkholderiaceae</taxon>
        <taxon>Paraburkholderia</taxon>
    </lineage>
</organism>
<feature type="transmembrane region" description="Helical" evidence="6">
    <location>
        <begin position="83"/>
        <end position="101"/>
    </location>
</feature>
<keyword evidence="3 6" id="KW-0812">Transmembrane</keyword>
<accession>A0A1N7RIY4</accession>
<evidence type="ECO:0000256" key="4">
    <source>
        <dbReference type="ARBA" id="ARBA00022989"/>
    </source>
</evidence>
<protein>
    <submittedName>
        <fullName evidence="7">Threonine efflux protein</fullName>
    </submittedName>
</protein>
<comment type="caution">
    <text evidence="7">The sequence shown here is derived from an EMBL/GenBank/DDBJ whole genome shotgun (WGS) entry which is preliminary data.</text>
</comment>
<sequence>MRRRLVRHIVAMHHYLPILLQIAIVYLVALVSPGPNFFMITQLSLAGRRGLGAASALGVGTASTIWASLAMLGFATVLQRIDWLYNGIRIAGAVYLVWFGFKLLRSSAKRGDAATAVVETPSASDRGAYFRAWRSGLLTCLTNPKSCAFWTSVFATMFPAHPPTWFYGVALAMIATMSASWYSSVALMFATERTQRGYRRLRRPIDGLCGAVLVGLGAKLAAES</sequence>
<proteinExistence type="predicted"/>
<gene>
    <name evidence="7" type="ORF">BN2476_20005</name>
</gene>
<keyword evidence="2" id="KW-1003">Cell membrane</keyword>
<name>A0A1N7RIY4_9BURK</name>
<evidence type="ECO:0000256" key="6">
    <source>
        <dbReference type="SAM" id="Phobius"/>
    </source>
</evidence>
<dbReference type="GO" id="GO:0015171">
    <property type="term" value="F:amino acid transmembrane transporter activity"/>
    <property type="evidence" value="ECO:0007669"/>
    <property type="project" value="TreeGrafter"/>
</dbReference>
<evidence type="ECO:0000256" key="5">
    <source>
        <dbReference type="ARBA" id="ARBA00023136"/>
    </source>
</evidence>
<keyword evidence="8" id="KW-1185">Reference proteome</keyword>
<dbReference type="GO" id="GO:0005886">
    <property type="term" value="C:plasma membrane"/>
    <property type="evidence" value="ECO:0007669"/>
    <property type="project" value="UniProtKB-SubCell"/>
</dbReference>
<dbReference type="InterPro" id="IPR001123">
    <property type="entry name" value="LeuE-type"/>
</dbReference>
<evidence type="ECO:0000256" key="1">
    <source>
        <dbReference type="ARBA" id="ARBA00004651"/>
    </source>
</evidence>